<keyword evidence="1" id="KW-0597">Phosphoprotein</keyword>
<dbReference type="SUPFAM" id="SSF52172">
    <property type="entry name" value="CheY-like"/>
    <property type="match status" value="1"/>
</dbReference>
<name>A0A0C1DFP6_9SPHI</name>
<dbReference type="PANTHER" id="PTHR37299">
    <property type="entry name" value="TRANSCRIPTIONAL REGULATOR-RELATED"/>
    <property type="match status" value="1"/>
</dbReference>
<feature type="domain" description="HTH LytTR-type" evidence="3">
    <location>
        <begin position="134"/>
        <end position="232"/>
    </location>
</feature>
<dbReference type="Gene3D" id="3.40.50.2300">
    <property type="match status" value="1"/>
</dbReference>
<dbReference type="SMART" id="SM00850">
    <property type="entry name" value="LytTR"/>
    <property type="match status" value="1"/>
</dbReference>
<dbReference type="AlphaFoldDB" id="A0A0C1DFP6"/>
<dbReference type="Pfam" id="PF04397">
    <property type="entry name" value="LytTR"/>
    <property type="match status" value="1"/>
</dbReference>
<sequence length="232" mass="26358">MIKCLAIDDEPLALQLLADNISRIPFLELVASCDDAFAANKIMQEQAIDLIFIDIQMPGITGLQFLQSLVKKPMVIIVTAYKQYALDGFALDVIDYLMKPVSLERFMKACNKAKDLYELKHAVAHTSAPKQDYMFVNVGYSLMKVTFEEIIYIEGLKDYIQIHLSASTKAAIVRMPMKNIEEQLPAYFERIHKSFIINTNKITAIRKNAVFIGEKELPVSDSYKTVIEKLLK</sequence>
<evidence type="ECO:0000313" key="5">
    <source>
        <dbReference type="Proteomes" id="UP000031246"/>
    </source>
</evidence>
<keyword evidence="5" id="KW-1185">Reference proteome</keyword>
<dbReference type="InterPro" id="IPR007492">
    <property type="entry name" value="LytTR_DNA-bd_dom"/>
</dbReference>
<dbReference type="GO" id="GO:0000156">
    <property type="term" value="F:phosphorelay response regulator activity"/>
    <property type="evidence" value="ECO:0007669"/>
    <property type="project" value="InterPro"/>
</dbReference>
<dbReference type="PANTHER" id="PTHR37299:SF1">
    <property type="entry name" value="STAGE 0 SPORULATION PROTEIN A HOMOLOG"/>
    <property type="match status" value="1"/>
</dbReference>
<accession>A0A0C1DFP6</accession>
<dbReference type="GO" id="GO:0003677">
    <property type="term" value="F:DNA binding"/>
    <property type="evidence" value="ECO:0007669"/>
    <property type="project" value="InterPro"/>
</dbReference>
<dbReference type="InterPro" id="IPR001789">
    <property type="entry name" value="Sig_transdc_resp-reg_receiver"/>
</dbReference>
<evidence type="ECO:0000259" key="3">
    <source>
        <dbReference type="PROSITE" id="PS50930"/>
    </source>
</evidence>
<dbReference type="PROSITE" id="PS50110">
    <property type="entry name" value="RESPONSE_REGULATORY"/>
    <property type="match status" value="1"/>
</dbReference>
<organism evidence="4 5">
    <name type="scientific">Pedobacter kyungheensis</name>
    <dbReference type="NCBI Taxonomy" id="1069985"/>
    <lineage>
        <taxon>Bacteria</taxon>
        <taxon>Pseudomonadati</taxon>
        <taxon>Bacteroidota</taxon>
        <taxon>Sphingobacteriia</taxon>
        <taxon>Sphingobacteriales</taxon>
        <taxon>Sphingobacteriaceae</taxon>
        <taxon>Pedobacter</taxon>
    </lineage>
</organism>
<evidence type="ECO:0000259" key="2">
    <source>
        <dbReference type="PROSITE" id="PS50110"/>
    </source>
</evidence>
<dbReference type="InterPro" id="IPR046947">
    <property type="entry name" value="LytR-like"/>
</dbReference>
<dbReference type="Proteomes" id="UP000031246">
    <property type="component" value="Unassembled WGS sequence"/>
</dbReference>
<dbReference type="Gene3D" id="2.40.50.1020">
    <property type="entry name" value="LytTr DNA-binding domain"/>
    <property type="match status" value="1"/>
</dbReference>
<evidence type="ECO:0000256" key="1">
    <source>
        <dbReference type="PROSITE-ProRule" id="PRU00169"/>
    </source>
</evidence>
<dbReference type="Pfam" id="PF00072">
    <property type="entry name" value="Response_reg"/>
    <property type="match status" value="1"/>
</dbReference>
<dbReference type="InterPro" id="IPR011006">
    <property type="entry name" value="CheY-like_superfamily"/>
</dbReference>
<dbReference type="SMART" id="SM00448">
    <property type="entry name" value="REC"/>
    <property type="match status" value="1"/>
</dbReference>
<protein>
    <submittedName>
        <fullName evidence="4">Chemotaxis protein CheY</fullName>
    </submittedName>
</protein>
<evidence type="ECO:0000313" key="4">
    <source>
        <dbReference type="EMBL" id="KIA96461.1"/>
    </source>
</evidence>
<gene>
    <name evidence="4" type="ORF">OC25_01520</name>
</gene>
<dbReference type="OrthoDB" id="9787344at2"/>
<proteinExistence type="predicted"/>
<dbReference type="EMBL" id="JSYN01000002">
    <property type="protein sequence ID" value="KIA96461.1"/>
    <property type="molecule type" value="Genomic_DNA"/>
</dbReference>
<dbReference type="PROSITE" id="PS50930">
    <property type="entry name" value="HTH_LYTTR"/>
    <property type="match status" value="1"/>
</dbReference>
<reference evidence="4 5" key="1">
    <citation type="submission" date="2014-10" db="EMBL/GenBank/DDBJ databases">
        <title>Pedobacter Kyungheensis.</title>
        <authorList>
            <person name="Anderson B.M."/>
            <person name="Newman J.D."/>
        </authorList>
    </citation>
    <scope>NUCLEOTIDE SEQUENCE [LARGE SCALE GENOMIC DNA]</scope>
    <source>
        <strain evidence="4 5">KACC 16221</strain>
    </source>
</reference>
<feature type="modified residue" description="4-aspartylphosphate" evidence="1">
    <location>
        <position position="54"/>
    </location>
</feature>
<comment type="caution">
    <text evidence="4">The sequence shown here is derived from an EMBL/GenBank/DDBJ whole genome shotgun (WGS) entry which is preliminary data.</text>
</comment>
<dbReference type="RefSeq" id="WP_039471017.1">
    <property type="nucleotide sequence ID" value="NZ_JSYN01000002.1"/>
</dbReference>
<feature type="domain" description="Response regulatory" evidence="2">
    <location>
        <begin position="3"/>
        <end position="114"/>
    </location>
</feature>